<accession>A0AAJ5QIG9</accession>
<organism evidence="1 2">
    <name type="scientific">Pantoea piersonii</name>
    <dbReference type="NCBI Taxonomy" id="2364647"/>
    <lineage>
        <taxon>Bacteria</taxon>
        <taxon>Pseudomonadati</taxon>
        <taxon>Pseudomonadota</taxon>
        <taxon>Gammaproteobacteria</taxon>
        <taxon>Enterobacterales</taxon>
        <taxon>Erwiniaceae</taxon>
        <taxon>Pantoea</taxon>
    </lineage>
</organism>
<dbReference type="KEGG" id="kpie:N5580_12815"/>
<protein>
    <submittedName>
        <fullName evidence="1">Uncharacterized protein</fullName>
    </submittedName>
</protein>
<dbReference type="GeneID" id="78236381"/>
<evidence type="ECO:0000313" key="1">
    <source>
        <dbReference type="EMBL" id="WBG89969.1"/>
    </source>
</evidence>
<keyword evidence="2" id="KW-1185">Reference proteome</keyword>
<name>A0AAJ5QIG9_9GAMM</name>
<evidence type="ECO:0000313" key="2">
    <source>
        <dbReference type="Proteomes" id="UP001211544"/>
    </source>
</evidence>
<dbReference type="EMBL" id="CP104758">
    <property type="protein sequence ID" value="WBG89969.1"/>
    <property type="molecule type" value="Genomic_DNA"/>
</dbReference>
<dbReference type="Proteomes" id="UP001211544">
    <property type="component" value="Chromosome"/>
</dbReference>
<dbReference type="RefSeq" id="WP_158591210.1">
    <property type="nucleotide sequence ID" value="NZ_CP104758.1"/>
</dbReference>
<gene>
    <name evidence="1" type="ORF">N5580_12815</name>
</gene>
<sequence>MVKKTTAATDVAEIDRAFLESARARRSGEPTGKNAAISYTLILKGFLLAKEHGYENNFVDYRHYLHCRVTDADWRI</sequence>
<dbReference type="AlphaFoldDB" id="A0AAJ5QIG9"/>
<proteinExistence type="predicted"/>
<reference evidence="1 2" key="1">
    <citation type="journal article" date="2022" name="J Glob Antimicrob Resist">
        <title>First complete genome of a multidrug resistant strain of the novel human pathogen Kalamiella piersonii (GABEKP28) identified in human saliva.</title>
        <authorList>
            <person name="McDonagh F."/>
            <person name="Singh N.K."/>
            <person name="Venkateswaran K."/>
            <person name="Lonappan A.M."/>
            <person name="Hallahan B."/>
            <person name="Tuohy A."/>
            <person name="Burke L."/>
            <person name="Kovarova A."/>
            <person name="Miliotis G."/>
        </authorList>
    </citation>
    <scope>NUCLEOTIDE SEQUENCE [LARGE SCALE GENOMIC DNA]</scope>
    <source>
        <strain evidence="1 2">GABEKP28</strain>
    </source>
</reference>